<reference evidence="1" key="2">
    <citation type="submission" date="2020-05" db="UniProtKB">
        <authorList>
            <consortium name="EnsemblMetazoa"/>
        </authorList>
    </citation>
    <scope>IDENTIFICATION</scope>
    <source>
        <strain evidence="1">IAEA</strain>
    </source>
</reference>
<dbReference type="VEuPathDB" id="VectorBase:GPAI042510"/>
<name>A0A1B0ADT6_GLOPL</name>
<keyword evidence="2" id="KW-1185">Reference proteome</keyword>
<accession>A0A1B0ADT6</accession>
<organism evidence="1 2">
    <name type="scientific">Glossina pallidipes</name>
    <name type="common">Tsetse fly</name>
    <dbReference type="NCBI Taxonomy" id="7398"/>
    <lineage>
        <taxon>Eukaryota</taxon>
        <taxon>Metazoa</taxon>
        <taxon>Ecdysozoa</taxon>
        <taxon>Arthropoda</taxon>
        <taxon>Hexapoda</taxon>
        <taxon>Insecta</taxon>
        <taxon>Pterygota</taxon>
        <taxon>Neoptera</taxon>
        <taxon>Endopterygota</taxon>
        <taxon>Diptera</taxon>
        <taxon>Brachycera</taxon>
        <taxon>Muscomorpha</taxon>
        <taxon>Hippoboscoidea</taxon>
        <taxon>Glossinidae</taxon>
        <taxon>Glossina</taxon>
    </lineage>
</organism>
<protein>
    <submittedName>
        <fullName evidence="1">Uncharacterized protein</fullName>
    </submittedName>
</protein>
<reference evidence="2" key="1">
    <citation type="submission" date="2014-03" db="EMBL/GenBank/DDBJ databases">
        <authorList>
            <person name="Aksoy S."/>
            <person name="Warren W."/>
            <person name="Wilson R.K."/>
        </authorList>
    </citation>
    <scope>NUCLEOTIDE SEQUENCE [LARGE SCALE GENOMIC DNA]</scope>
    <source>
        <strain evidence="2">IAEA</strain>
    </source>
</reference>
<proteinExistence type="predicted"/>
<dbReference type="EnsemblMetazoa" id="GPAI042510-RA">
    <property type="protein sequence ID" value="GPAI042510-PA"/>
    <property type="gene ID" value="GPAI042510"/>
</dbReference>
<sequence length="118" mass="13705">MNASTEAHMKSTPKCKSVVLQSEGDMFARYTYQRHTKPHCKRNDISVIGVNQPRRESHREYLSLTANTLDFAVNKKCNVWVIHTELCRQQFDFFAVSLQLHIGDDKHSHFTLISEILK</sequence>
<evidence type="ECO:0000313" key="2">
    <source>
        <dbReference type="Proteomes" id="UP000092445"/>
    </source>
</evidence>
<dbReference type="AlphaFoldDB" id="A0A1B0ADT6"/>
<evidence type="ECO:0000313" key="1">
    <source>
        <dbReference type="EnsemblMetazoa" id="GPAI042510-PA"/>
    </source>
</evidence>
<dbReference type="Proteomes" id="UP000092445">
    <property type="component" value="Unassembled WGS sequence"/>
</dbReference>